<reference evidence="3" key="1">
    <citation type="journal article" date="2012" name="Nature">
        <title>A physical, genetic and functional sequence assembly of the barley genome.</title>
        <authorList>
            <consortium name="The International Barley Genome Sequencing Consortium"/>
            <person name="Mayer K.F."/>
            <person name="Waugh R."/>
            <person name="Brown J.W."/>
            <person name="Schulman A."/>
            <person name="Langridge P."/>
            <person name="Platzer M."/>
            <person name="Fincher G.B."/>
            <person name="Muehlbauer G.J."/>
            <person name="Sato K."/>
            <person name="Close T.J."/>
            <person name="Wise R.P."/>
            <person name="Stein N."/>
        </authorList>
    </citation>
    <scope>NUCLEOTIDE SEQUENCE [LARGE SCALE GENOMIC DNA]</scope>
    <source>
        <strain evidence="3">cv. Morex</strain>
    </source>
</reference>
<feature type="compositionally biased region" description="Basic and acidic residues" evidence="1">
    <location>
        <begin position="405"/>
        <end position="417"/>
    </location>
</feature>
<reference evidence="2" key="2">
    <citation type="submission" date="2020-10" db="EMBL/GenBank/DDBJ databases">
        <authorList>
            <person name="Scholz U."/>
            <person name="Mascher M."/>
            <person name="Fiebig A."/>
        </authorList>
    </citation>
    <scope>NUCLEOTIDE SEQUENCE [LARGE SCALE GENOMIC DNA]</scope>
    <source>
        <strain evidence="2">cv. Morex</strain>
    </source>
</reference>
<feature type="region of interest" description="Disordered" evidence="1">
    <location>
        <begin position="64"/>
        <end position="86"/>
    </location>
</feature>
<evidence type="ECO:0000313" key="3">
    <source>
        <dbReference type="Proteomes" id="UP000011116"/>
    </source>
</evidence>
<dbReference type="Gramene" id="HORVU.MOREX.r3.3HG0260740.1">
    <property type="protein sequence ID" value="HORVU.MOREX.r3.3HG0260740.1"/>
    <property type="gene ID" value="HORVU.MOREX.r3.3HG0260740"/>
</dbReference>
<organism evidence="2 3">
    <name type="scientific">Hordeum vulgare subsp. vulgare</name>
    <name type="common">Domesticated barley</name>
    <dbReference type="NCBI Taxonomy" id="112509"/>
    <lineage>
        <taxon>Eukaryota</taxon>
        <taxon>Viridiplantae</taxon>
        <taxon>Streptophyta</taxon>
        <taxon>Embryophyta</taxon>
        <taxon>Tracheophyta</taxon>
        <taxon>Spermatophyta</taxon>
        <taxon>Magnoliopsida</taxon>
        <taxon>Liliopsida</taxon>
        <taxon>Poales</taxon>
        <taxon>Poaceae</taxon>
        <taxon>BOP clade</taxon>
        <taxon>Pooideae</taxon>
        <taxon>Triticodae</taxon>
        <taxon>Triticeae</taxon>
        <taxon>Hordeinae</taxon>
        <taxon>Hordeum</taxon>
    </lineage>
</organism>
<dbReference type="PANTHER" id="PTHR33087">
    <property type="entry name" value="OS07G0539200 PROTEIN"/>
    <property type="match status" value="1"/>
</dbReference>
<feature type="compositionally biased region" description="Polar residues" evidence="1">
    <location>
        <begin position="74"/>
        <end position="83"/>
    </location>
</feature>
<feature type="region of interest" description="Disordered" evidence="1">
    <location>
        <begin position="283"/>
        <end position="446"/>
    </location>
</feature>
<dbReference type="EnsemblPlants" id="HORVU.MOREX.r3.3HG0260740.1">
    <property type="protein sequence ID" value="HORVU.MOREX.r3.3HG0260740.1"/>
    <property type="gene ID" value="HORVU.MOREX.r3.3HG0260740"/>
</dbReference>
<keyword evidence="3" id="KW-1185">Reference proteome</keyword>
<accession>A0A8I6WYT5</accession>
<dbReference type="AlphaFoldDB" id="A0A8I6WYT5"/>
<proteinExistence type="predicted"/>
<feature type="compositionally biased region" description="Polar residues" evidence="1">
    <location>
        <begin position="575"/>
        <end position="592"/>
    </location>
</feature>
<name>A0A8I6WYT5_HORVV</name>
<feature type="compositionally biased region" description="Low complexity" evidence="1">
    <location>
        <begin position="7"/>
        <end position="21"/>
    </location>
</feature>
<feature type="compositionally biased region" description="Basic residues" evidence="1">
    <location>
        <begin position="418"/>
        <end position="427"/>
    </location>
</feature>
<feature type="compositionally biased region" description="Basic and acidic residues" evidence="1">
    <location>
        <begin position="351"/>
        <end position="376"/>
    </location>
</feature>
<reference evidence="2" key="3">
    <citation type="submission" date="2022-01" db="UniProtKB">
        <authorList>
            <consortium name="EnsemblPlants"/>
        </authorList>
    </citation>
    <scope>IDENTIFICATION</scope>
    <source>
        <strain evidence="2">subsp. vulgare</strain>
    </source>
</reference>
<dbReference type="PANTHER" id="PTHR33087:SF49">
    <property type="entry name" value="DUF4283 DOMAIN-CONTAINING PROTEIN"/>
    <property type="match status" value="1"/>
</dbReference>
<dbReference type="InterPro" id="IPR053253">
    <property type="entry name" value="Sex_diff_modulator"/>
</dbReference>
<feature type="compositionally biased region" description="Pro residues" evidence="1">
    <location>
        <begin position="559"/>
        <end position="572"/>
    </location>
</feature>
<feature type="compositionally biased region" description="Basic residues" evidence="1">
    <location>
        <begin position="393"/>
        <end position="404"/>
    </location>
</feature>
<feature type="region of interest" description="Disordered" evidence="1">
    <location>
        <begin position="1"/>
        <end position="21"/>
    </location>
</feature>
<feature type="region of interest" description="Disordered" evidence="1">
    <location>
        <begin position="559"/>
        <end position="592"/>
    </location>
</feature>
<feature type="compositionally biased region" description="Basic and acidic residues" evidence="1">
    <location>
        <begin position="432"/>
        <end position="446"/>
    </location>
</feature>
<evidence type="ECO:0000313" key="2">
    <source>
        <dbReference type="EnsemblPlants" id="HORVU.MOREX.r3.3HG0260740.1"/>
    </source>
</evidence>
<evidence type="ECO:0000256" key="1">
    <source>
        <dbReference type="SAM" id="MobiDB-lite"/>
    </source>
</evidence>
<dbReference type="Proteomes" id="UP000011116">
    <property type="component" value="Chromosome 3H"/>
</dbReference>
<sequence length="669" mass="72227">MPRSPGPAVNAPRPDPAVAAAPLPSRRLRSIVVAPPLPISGQVGQWSEVVRRRGCVAPADPLVTGQRRADSRQNRPSGQSCSSARLPKSHAITLSAADGVNASSPMAVGRALEAQLAVPEHSLRVTAHHPEHYLVIFTQPAQQVNALRRASIRVDGAVFNVASWHEHDHASFGSLLLHVRVVIEGIPMHFWSVEGAEEILGRRVRVDRLDSRTLERGHTKTFACWVWTDDVGNIPTKHCLGILPRGAGHVEEMVGFSPPDRRVAPPPATAEYSMLIHVDRVEDWTPPSPRSSHSERSGLPSSDSDGDAAPFPAVAPASWTMGIEDGQNGRRKKHQARAPVASVGCRGMARSGREQDGDGDGDPRGGEHRSWKDVLLRRSRAPAVPTQPPAPRQRSRSPAPRRRSRDSSGRRRGERRVSVGRRHHTQRGRPAQPREAHAETTGKDPVDEFFKTASKQPMTSPVVDGMAADVQAAADAVLAEPLHFDEGSLLKAAGEALQLDAFSPTLSDYGHFNRATPSSARTMEVQLGAVTSRVSQLELVEASGSKEPCLFHECRPPLPVAPPTRRSVPPPKSRVQATATRHSARQAANTSTVPVAQRASLRLVKELGLLGPKEKMTEDVAKALIRLFDEPLSDSDIAAIAKLTRLDGEALTAMARMAGPDVVPEKAVV</sequence>
<evidence type="ECO:0008006" key="4">
    <source>
        <dbReference type="Google" id="ProtNLM"/>
    </source>
</evidence>
<protein>
    <recommendedName>
        <fullName evidence="4">DUF4283 domain-containing protein</fullName>
    </recommendedName>
</protein>